<dbReference type="Proteomes" id="UP000635142">
    <property type="component" value="Unassembled WGS sequence"/>
</dbReference>
<sequence length="408" mass="43641">MSFWIITIAMAAIVTLLLARALWRGADSALPGAAELDMQVYRDQLAEVDRDVARGVVPHEDAKRVRTEISRRILSADAKASDDSPSDTGPRPVALVLLVALLGAGSLGLYAWLGQPGYGDLALEDRIAFAQQVRETRPSQQAAIDSLPAPTEAAQIEPRYARLLEQLRATVAERPDDLQGHVLLAENEANVGNFAAAARAQETVLRIKGAEVTPKDLGDYGELLVLSAGGYVSPEAEVALRAVLEETPTDGRARYYLGLMMAQTGRPDLAFRIWDELLRRGDPDAAWNDPIRAQIMAVAQLAGVDYTLPRAGTRAAAGPSADDIEAAGDMTPEERMDMIGGMVAGLSDRLATDGGPPEDWARLITSLGVLGQRGQARAIYDNAMQVFADSPSAVDIIRRAGQQAGVAE</sequence>
<dbReference type="InterPro" id="IPR017560">
    <property type="entry name" value="Cyt_c_biogenesis_CcmI"/>
</dbReference>
<evidence type="ECO:0000256" key="2">
    <source>
        <dbReference type="SAM" id="Phobius"/>
    </source>
</evidence>
<dbReference type="SUPFAM" id="SSF48452">
    <property type="entry name" value="TPR-like"/>
    <property type="match status" value="1"/>
</dbReference>
<protein>
    <submittedName>
        <fullName evidence="3">C-type cytochrome biogenesis protein CcmI</fullName>
    </submittedName>
</protein>
<feature type="transmembrane region" description="Helical" evidence="2">
    <location>
        <begin position="93"/>
        <end position="113"/>
    </location>
</feature>
<evidence type="ECO:0000313" key="3">
    <source>
        <dbReference type="EMBL" id="MBD3662436.1"/>
    </source>
</evidence>
<keyword evidence="2" id="KW-1133">Transmembrane helix</keyword>
<dbReference type="InterPro" id="IPR011990">
    <property type="entry name" value="TPR-like_helical_dom_sf"/>
</dbReference>
<name>A0A927D100_9RHOB</name>
<dbReference type="AlphaFoldDB" id="A0A927D100"/>
<reference evidence="3" key="1">
    <citation type="submission" date="2020-08" db="EMBL/GenBank/DDBJ databases">
        <title>Sulfitobacter aestuariivivens sp. nov., isolated from a tidal flat.</title>
        <authorList>
            <person name="Park S."/>
            <person name="Yoon J.-H."/>
        </authorList>
    </citation>
    <scope>NUCLEOTIDE SEQUENCE</scope>
    <source>
        <strain evidence="3">TSTF-M16</strain>
    </source>
</reference>
<comment type="caution">
    <text evidence="3">The sequence shown here is derived from an EMBL/GenBank/DDBJ whole genome shotgun (WGS) entry which is preliminary data.</text>
</comment>
<dbReference type="RefSeq" id="WP_191073473.1">
    <property type="nucleotide sequence ID" value="NZ_JACTAG010000001.1"/>
</dbReference>
<proteinExistence type="predicted"/>
<dbReference type="EMBL" id="JACTAG010000001">
    <property type="protein sequence ID" value="MBD3662436.1"/>
    <property type="molecule type" value="Genomic_DNA"/>
</dbReference>
<keyword evidence="2" id="KW-0812">Transmembrane</keyword>
<evidence type="ECO:0000256" key="1">
    <source>
        <dbReference type="ARBA" id="ARBA00022748"/>
    </source>
</evidence>
<keyword evidence="1" id="KW-0201">Cytochrome c-type biogenesis</keyword>
<evidence type="ECO:0000313" key="4">
    <source>
        <dbReference type="Proteomes" id="UP000635142"/>
    </source>
</evidence>
<organism evidence="3 4">
    <name type="scientific">Sulfitobacter aestuariivivens</name>
    <dbReference type="NCBI Taxonomy" id="2766981"/>
    <lineage>
        <taxon>Bacteria</taxon>
        <taxon>Pseudomonadati</taxon>
        <taxon>Pseudomonadota</taxon>
        <taxon>Alphaproteobacteria</taxon>
        <taxon>Rhodobacterales</taxon>
        <taxon>Roseobacteraceae</taxon>
        <taxon>Sulfitobacter</taxon>
    </lineage>
</organism>
<dbReference type="GO" id="GO:0017004">
    <property type="term" value="P:cytochrome complex assembly"/>
    <property type="evidence" value="ECO:0007669"/>
    <property type="project" value="UniProtKB-KW"/>
</dbReference>
<gene>
    <name evidence="3" type="primary">ccmI</name>
    <name evidence="3" type="ORF">H9Q16_00720</name>
</gene>
<keyword evidence="4" id="KW-1185">Reference proteome</keyword>
<dbReference type="NCBIfam" id="TIGR03142">
    <property type="entry name" value="cytochro_ccmI"/>
    <property type="match status" value="1"/>
</dbReference>
<dbReference type="Gene3D" id="1.25.40.10">
    <property type="entry name" value="Tetratricopeptide repeat domain"/>
    <property type="match status" value="1"/>
</dbReference>
<accession>A0A927D100</accession>
<keyword evidence="2" id="KW-0472">Membrane</keyword>